<keyword evidence="5" id="KW-0560">Oxidoreductase</keyword>
<dbReference type="SUPFAM" id="SSF55103">
    <property type="entry name" value="FAD-linked oxidases, C-terminal domain"/>
    <property type="match status" value="1"/>
</dbReference>
<keyword evidence="4" id="KW-0274">FAD</keyword>
<proteinExistence type="predicted"/>
<dbReference type="AlphaFoldDB" id="A0A5C5X5V0"/>
<dbReference type="PANTHER" id="PTHR11748">
    <property type="entry name" value="D-LACTATE DEHYDROGENASE"/>
    <property type="match status" value="1"/>
</dbReference>
<dbReference type="GO" id="GO:1903457">
    <property type="term" value="P:lactate catabolic process"/>
    <property type="evidence" value="ECO:0007669"/>
    <property type="project" value="TreeGrafter"/>
</dbReference>
<evidence type="ECO:0000256" key="5">
    <source>
        <dbReference type="ARBA" id="ARBA00023002"/>
    </source>
</evidence>
<dbReference type="InterPro" id="IPR017900">
    <property type="entry name" value="4Fe4S_Fe_S_CS"/>
</dbReference>
<dbReference type="RefSeq" id="WP_146508754.1">
    <property type="nucleotide sequence ID" value="NZ_SIHI01000001.1"/>
</dbReference>
<dbReference type="InterPro" id="IPR016171">
    <property type="entry name" value="Vanillyl_alc_oxidase_C-sub2"/>
</dbReference>
<reference evidence="9 10" key="1">
    <citation type="submission" date="2019-02" db="EMBL/GenBank/DDBJ databases">
        <title>Deep-cultivation of Planctomycetes and their phenomic and genomic characterization uncovers novel biology.</title>
        <authorList>
            <person name="Wiegand S."/>
            <person name="Jogler M."/>
            <person name="Boedeker C."/>
            <person name="Pinto D."/>
            <person name="Vollmers J."/>
            <person name="Rivas-Marin E."/>
            <person name="Kohn T."/>
            <person name="Peeters S.H."/>
            <person name="Heuer A."/>
            <person name="Rast P."/>
            <person name="Oberbeckmann S."/>
            <person name="Bunk B."/>
            <person name="Jeske O."/>
            <person name="Meyerdierks A."/>
            <person name="Storesund J.E."/>
            <person name="Kallscheuer N."/>
            <person name="Luecker S."/>
            <person name="Lage O.M."/>
            <person name="Pohl T."/>
            <person name="Merkel B.J."/>
            <person name="Hornburger P."/>
            <person name="Mueller R.-W."/>
            <person name="Bruemmer F."/>
            <person name="Labrenz M."/>
            <person name="Spormann A.M."/>
            <person name="Op Den Camp H."/>
            <person name="Overmann J."/>
            <person name="Amann R."/>
            <person name="Jetten M.S.M."/>
            <person name="Mascher T."/>
            <person name="Medema M.H."/>
            <person name="Devos D.P."/>
            <person name="Kaster A.-K."/>
            <person name="Ovreas L."/>
            <person name="Rohde M."/>
            <person name="Galperin M.Y."/>
            <person name="Jogler C."/>
        </authorList>
    </citation>
    <scope>NUCLEOTIDE SEQUENCE [LARGE SCALE GENOMIC DNA]</scope>
    <source>
        <strain evidence="9 10">KOR42</strain>
    </source>
</reference>
<comment type="cofactor">
    <cofactor evidence="1">
        <name>FAD</name>
        <dbReference type="ChEBI" id="CHEBI:57692"/>
    </cofactor>
</comment>
<keyword evidence="6" id="KW-0408">Iron</keyword>
<dbReference type="InterPro" id="IPR006094">
    <property type="entry name" value="Oxid_FAD_bind_N"/>
</dbReference>
<comment type="caution">
    <text evidence="9">The sequence shown here is derived from an EMBL/GenBank/DDBJ whole genome shotgun (WGS) entry which is preliminary data.</text>
</comment>
<dbReference type="InterPro" id="IPR016166">
    <property type="entry name" value="FAD-bd_PCMH"/>
</dbReference>
<name>A0A5C5X5V0_9PLAN</name>
<dbReference type="GO" id="GO:0071949">
    <property type="term" value="F:FAD binding"/>
    <property type="evidence" value="ECO:0007669"/>
    <property type="project" value="InterPro"/>
</dbReference>
<dbReference type="Pfam" id="PF01565">
    <property type="entry name" value="FAD_binding_4"/>
    <property type="match status" value="1"/>
</dbReference>
<dbReference type="GO" id="GO:0008720">
    <property type="term" value="F:D-lactate dehydrogenase (NAD+) activity"/>
    <property type="evidence" value="ECO:0007669"/>
    <property type="project" value="TreeGrafter"/>
</dbReference>
<keyword evidence="10" id="KW-1185">Reference proteome</keyword>
<gene>
    <name evidence="9" type="primary">glpC</name>
    <name evidence="9" type="ORF">KOR42_17700</name>
</gene>
<dbReference type="InterPro" id="IPR016169">
    <property type="entry name" value="FAD-bd_PCMH_sub2"/>
</dbReference>
<dbReference type="InterPro" id="IPR016164">
    <property type="entry name" value="FAD-linked_Oxase-like_C"/>
</dbReference>
<evidence type="ECO:0000256" key="1">
    <source>
        <dbReference type="ARBA" id="ARBA00001974"/>
    </source>
</evidence>
<dbReference type="GO" id="GO:0046872">
    <property type="term" value="F:metal ion binding"/>
    <property type="evidence" value="ECO:0007669"/>
    <property type="project" value="UniProtKB-KW"/>
</dbReference>
<dbReference type="PROSITE" id="PS00198">
    <property type="entry name" value="4FE4S_FER_1"/>
    <property type="match status" value="1"/>
</dbReference>
<dbReference type="Gene3D" id="1.10.45.10">
    <property type="entry name" value="Vanillyl-alcohol Oxidase, Chain A, domain 4"/>
    <property type="match status" value="1"/>
</dbReference>
<dbReference type="NCBIfam" id="NF008369">
    <property type="entry name" value="PRK11168.1"/>
    <property type="match status" value="1"/>
</dbReference>
<evidence type="ECO:0000256" key="2">
    <source>
        <dbReference type="ARBA" id="ARBA00022630"/>
    </source>
</evidence>
<dbReference type="Gene3D" id="3.30.465.10">
    <property type="match status" value="1"/>
</dbReference>
<dbReference type="GO" id="GO:0051536">
    <property type="term" value="F:iron-sulfur cluster binding"/>
    <property type="evidence" value="ECO:0007669"/>
    <property type="project" value="UniProtKB-KW"/>
</dbReference>
<dbReference type="OrthoDB" id="9767256at2"/>
<dbReference type="InterPro" id="IPR036318">
    <property type="entry name" value="FAD-bd_PCMH-like_sf"/>
</dbReference>
<dbReference type="Proteomes" id="UP000317243">
    <property type="component" value="Unassembled WGS sequence"/>
</dbReference>
<evidence type="ECO:0000313" key="9">
    <source>
        <dbReference type="EMBL" id="TWT58396.1"/>
    </source>
</evidence>
<dbReference type="Pfam" id="PF02913">
    <property type="entry name" value="FAD-oxidase_C"/>
    <property type="match status" value="1"/>
</dbReference>
<evidence type="ECO:0000256" key="6">
    <source>
        <dbReference type="ARBA" id="ARBA00023004"/>
    </source>
</evidence>
<dbReference type="Gene3D" id="1.10.1060.10">
    <property type="entry name" value="Alpha-helical ferredoxin"/>
    <property type="match status" value="1"/>
</dbReference>
<evidence type="ECO:0000259" key="8">
    <source>
        <dbReference type="PROSITE" id="PS51387"/>
    </source>
</evidence>
<dbReference type="InterPro" id="IPR017896">
    <property type="entry name" value="4Fe4S_Fe-S-bd"/>
</dbReference>
<feature type="domain" description="FAD-binding PCMH-type" evidence="8">
    <location>
        <begin position="37"/>
        <end position="260"/>
    </location>
</feature>
<keyword evidence="2" id="KW-0285">Flavoprotein</keyword>
<dbReference type="PROSITE" id="PS51387">
    <property type="entry name" value="FAD_PCMH"/>
    <property type="match status" value="1"/>
</dbReference>
<sequence length="978" mass="109150">MDEQQQRILDDLKSEFSGELRFNAAAREIYSSDASIYQILPLGVALPHSTEDVVLLCQYASENDVPLIPRGAGSGLAGGCLGRGLIVDFSRHMNRILAVDEATVRVQTGVVRDQLNEALRDRGMYFPPDPSNTAVTTIGGMLAVDAAGSHAVRVGSMRDHVQSIQTVLANGTVFEARRYQDVLAIPEPGVEDELVHQLGLLLQTHEGLIRERQPQLIRNCSGFQLRGVLEENELDLPRLLVGSEGALGIFTEATLHISPRPEQRGVALLLFEDIESSVRAIQKIIPLQPSACDLMDRRLLSLAREFDEDLSRLIPEQAEAAVLVEQTGYSERQVRDRLRDVMSAARAIDSQVYVAKECYDDREVDALWSLPYRVVPLLTRLRGLTRPLPLIEDIAVPPDCLHEFLTKAQRIFQKYRVTASLYAHAASGQIHFRPFLPIPNNENSQVLESLSRDLYETVFQFGGTVSGEHGNGLARTAFVRSQYGPLYRVFQEVKDLFDPHNLMNPGKILNDDPHLTIRDLRINPDPKQQPSSLVNLQLNWRNEEIVDELLRCNGCGSCKVVNDSTRMCPFFAVDPMEANSPRAKANLVRSLVTNSLDPKAFSTDEAKELADSCFNCKQCHLECPSNVNIPALAIEAKAQCVNANGLSRADWYLSRAHSFGRLGVAISPIANWSLGNSMMRWLIEKLLGISRARRLPRFARRQFLKTSSSSKRQNQDQLNKKANIVYFVDYFANFHDTELAEAFVRILDHNCIPVLVPKEQVASGMAMICAGDLDAARELAEINVKVLSEAAREGKQIVCTEPTAAVCLKEEYPRLLDHPDALVVAEQTIDAGTFLQQLHHRGELKQDFSPFPHRVVHHTPCHQRYLNPTNPLVELLRLIPELTVEEIEKGCSGMAGTFGMTATNFEKSLEFGSELILEMQRSDLEFGATECSSCQFQMLQESSVPTLHPLKLMALAYGLMPSLKNKLTPSRNKRLLTT</sequence>
<dbReference type="SUPFAM" id="SSF46548">
    <property type="entry name" value="alpha-helical ferredoxin"/>
    <property type="match status" value="1"/>
</dbReference>
<dbReference type="Pfam" id="PF02754">
    <property type="entry name" value="CCG"/>
    <property type="match status" value="1"/>
</dbReference>
<dbReference type="InterPro" id="IPR004017">
    <property type="entry name" value="Cys_rich_dom"/>
</dbReference>
<keyword evidence="7" id="KW-0411">Iron-sulfur</keyword>
<dbReference type="EMBL" id="SIHI01000001">
    <property type="protein sequence ID" value="TWT58396.1"/>
    <property type="molecule type" value="Genomic_DNA"/>
</dbReference>
<evidence type="ECO:0000256" key="4">
    <source>
        <dbReference type="ARBA" id="ARBA00022827"/>
    </source>
</evidence>
<dbReference type="PANTHER" id="PTHR11748:SF119">
    <property type="entry name" value="D-2-HYDROXYGLUTARATE DEHYDROGENASE"/>
    <property type="match status" value="1"/>
</dbReference>
<evidence type="ECO:0000256" key="3">
    <source>
        <dbReference type="ARBA" id="ARBA00022723"/>
    </source>
</evidence>
<evidence type="ECO:0000313" key="10">
    <source>
        <dbReference type="Proteomes" id="UP000317243"/>
    </source>
</evidence>
<dbReference type="GO" id="GO:0004458">
    <property type="term" value="F:D-lactate dehydrogenase (cytochrome) activity"/>
    <property type="evidence" value="ECO:0007669"/>
    <property type="project" value="TreeGrafter"/>
</dbReference>
<accession>A0A5C5X5V0</accession>
<evidence type="ECO:0000256" key="7">
    <source>
        <dbReference type="ARBA" id="ARBA00023014"/>
    </source>
</evidence>
<dbReference type="InterPro" id="IPR004113">
    <property type="entry name" value="FAD-bd_oxidored_4_C"/>
</dbReference>
<dbReference type="Gene3D" id="3.40.462.40">
    <property type="entry name" value="FAD-linked oxidase, cap domain/gating helix"/>
    <property type="match status" value="1"/>
</dbReference>
<dbReference type="Pfam" id="PF13183">
    <property type="entry name" value="Fer4_8"/>
    <property type="match status" value="1"/>
</dbReference>
<protein>
    <submittedName>
        <fullName evidence="9">Anaerobic glycerol-3-phosphate dehydrogenase subunit C</fullName>
    </submittedName>
</protein>
<dbReference type="Gene3D" id="3.30.70.2740">
    <property type="match status" value="1"/>
</dbReference>
<dbReference type="InterPro" id="IPR009051">
    <property type="entry name" value="Helical_ferredxn"/>
</dbReference>
<dbReference type="SUPFAM" id="SSF56176">
    <property type="entry name" value="FAD-binding/transporter-associated domain-like"/>
    <property type="match status" value="1"/>
</dbReference>
<organism evidence="9 10">
    <name type="scientific">Thalassoglobus neptunius</name>
    <dbReference type="NCBI Taxonomy" id="1938619"/>
    <lineage>
        <taxon>Bacteria</taxon>
        <taxon>Pseudomonadati</taxon>
        <taxon>Planctomycetota</taxon>
        <taxon>Planctomycetia</taxon>
        <taxon>Planctomycetales</taxon>
        <taxon>Planctomycetaceae</taxon>
        <taxon>Thalassoglobus</taxon>
    </lineage>
</organism>
<keyword evidence="3" id="KW-0479">Metal-binding</keyword>